<protein>
    <submittedName>
        <fullName evidence="2">Uncharacterized protein</fullName>
    </submittedName>
</protein>
<feature type="region of interest" description="Disordered" evidence="1">
    <location>
        <begin position="1"/>
        <end position="21"/>
    </location>
</feature>
<sequence length="86" mass="9324">MVDPLPGLVGGTTKARKSHSKAGDEVFLHLLQNGLSRFRSPTHLTQQRSFHTPPRGSSRLPQLTTLCLIAVGLTSTDEDVRSLMAS</sequence>
<dbReference type="AlphaFoldDB" id="A0A2I2FHW3"/>
<gene>
    <name evidence="2" type="ORF">BDW47DRAFT_93357</name>
</gene>
<evidence type="ECO:0000256" key="1">
    <source>
        <dbReference type="SAM" id="MobiDB-lite"/>
    </source>
</evidence>
<evidence type="ECO:0000313" key="3">
    <source>
        <dbReference type="Proteomes" id="UP000234585"/>
    </source>
</evidence>
<name>A0A2I2FHW3_ASPCN</name>
<proteinExistence type="predicted"/>
<dbReference type="RefSeq" id="XP_024674239.1">
    <property type="nucleotide sequence ID" value="XM_024820250.1"/>
</dbReference>
<organism evidence="2 3">
    <name type="scientific">Aspergillus candidus</name>
    <dbReference type="NCBI Taxonomy" id="41067"/>
    <lineage>
        <taxon>Eukaryota</taxon>
        <taxon>Fungi</taxon>
        <taxon>Dikarya</taxon>
        <taxon>Ascomycota</taxon>
        <taxon>Pezizomycotina</taxon>
        <taxon>Eurotiomycetes</taxon>
        <taxon>Eurotiomycetidae</taxon>
        <taxon>Eurotiales</taxon>
        <taxon>Aspergillaceae</taxon>
        <taxon>Aspergillus</taxon>
        <taxon>Aspergillus subgen. Circumdati</taxon>
    </lineage>
</organism>
<dbReference type="OrthoDB" id="67027at2759"/>
<evidence type="ECO:0000313" key="2">
    <source>
        <dbReference type="EMBL" id="PLB40227.1"/>
    </source>
</evidence>
<reference evidence="2 3" key="1">
    <citation type="submission" date="2017-12" db="EMBL/GenBank/DDBJ databases">
        <authorList>
            <consortium name="DOE Joint Genome Institute"/>
            <person name="Haridas S."/>
            <person name="Kjaerbolling I."/>
            <person name="Vesth T.C."/>
            <person name="Frisvad J.C."/>
            <person name="Nybo J.L."/>
            <person name="Theobald S."/>
            <person name="Kuo A."/>
            <person name="Bowyer P."/>
            <person name="Matsuda Y."/>
            <person name="Mondo S."/>
            <person name="Lyhne E.K."/>
            <person name="Kogle M.E."/>
            <person name="Clum A."/>
            <person name="Lipzen A."/>
            <person name="Salamov A."/>
            <person name="Ngan C.Y."/>
            <person name="Daum C."/>
            <person name="Chiniquy J."/>
            <person name="Barry K."/>
            <person name="LaButti K."/>
            <person name="Simmons B.A."/>
            <person name="Magnuson J.K."/>
            <person name="Mortensen U.H."/>
            <person name="Larsen T.O."/>
            <person name="Grigoriev I.V."/>
            <person name="Baker S.E."/>
            <person name="Andersen M.R."/>
            <person name="Nordberg H.P."/>
            <person name="Cantor M.N."/>
            <person name="Hua S.X."/>
        </authorList>
    </citation>
    <scope>NUCLEOTIDE SEQUENCE [LARGE SCALE GENOMIC DNA]</scope>
    <source>
        <strain evidence="2 3">CBS 102.13</strain>
    </source>
</reference>
<keyword evidence="3" id="KW-1185">Reference proteome</keyword>
<dbReference type="EMBL" id="KZ559125">
    <property type="protein sequence ID" value="PLB40227.1"/>
    <property type="molecule type" value="Genomic_DNA"/>
</dbReference>
<dbReference type="Proteomes" id="UP000234585">
    <property type="component" value="Unassembled WGS sequence"/>
</dbReference>
<dbReference type="GeneID" id="36527410"/>
<accession>A0A2I2FHW3</accession>